<dbReference type="Gramene" id="scaffold_5200007.1">
    <property type="protein sequence ID" value="scaffold_5200007.1"/>
    <property type="gene ID" value="scaffold_5200007.1"/>
</dbReference>
<protein>
    <submittedName>
        <fullName evidence="2">Predicted protein</fullName>
    </submittedName>
</protein>
<name>D7MW00_ARALL</name>
<feature type="compositionally biased region" description="Polar residues" evidence="1">
    <location>
        <begin position="39"/>
        <end position="50"/>
    </location>
</feature>
<evidence type="ECO:0000256" key="1">
    <source>
        <dbReference type="SAM" id="MobiDB-lite"/>
    </source>
</evidence>
<organism evidence="3">
    <name type="scientific">Arabidopsis lyrata subsp. lyrata</name>
    <name type="common">Lyre-leaved rock-cress</name>
    <dbReference type="NCBI Taxonomy" id="81972"/>
    <lineage>
        <taxon>Eukaryota</taxon>
        <taxon>Viridiplantae</taxon>
        <taxon>Streptophyta</taxon>
        <taxon>Embryophyta</taxon>
        <taxon>Tracheophyta</taxon>
        <taxon>Spermatophyta</taxon>
        <taxon>Magnoliopsida</taxon>
        <taxon>eudicotyledons</taxon>
        <taxon>Gunneridae</taxon>
        <taxon>Pentapetalae</taxon>
        <taxon>rosids</taxon>
        <taxon>malvids</taxon>
        <taxon>Brassicales</taxon>
        <taxon>Brassicaceae</taxon>
        <taxon>Camelineae</taxon>
        <taxon>Arabidopsis</taxon>
    </lineage>
</organism>
<dbReference type="HOGENOM" id="CLU_1423328_0_0_1"/>
<evidence type="ECO:0000313" key="3">
    <source>
        <dbReference type="Proteomes" id="UP000008694"/>
    </source>
</evidence>
<dbReference type="AlphaFoldDB" id="D7MW00"/>
<feature type="region of interest" description="Disordered" evidence="1">
    <location>
        <begin position="1"/>
        <end position="114"/>
    </location>
</feature>
<accession>D7MW00</accession>
<proteinExistence type="predicted"/>
<feature type="compositionally biased region" description="Polar residues" evidence="1">
    <location>
        <begin position="156"/>
        <end position="171"/>
    </location>
</feature>
<feature type="compositionally biased region" description="Polar residues" evidence="1">
    <location>
        <begin position="1"/>
        <end position="32"/>
    </location>
</feature>
<feature type="region of interest" description="Disordered" evidence="1">
    <location>
        <begin position="135"/>
        <end position="181"/>
    </location>
</feature>
<reference evidence="3" key="1">
    <citation type="journal article" date="2011" name="Nat. Genet.">
        <title>The Arabidopsis lyrata genome sequence and the basis of rapid genome size change.</title>
        <authorList>
            <person name="Hu T.T."/>
            <person name="Pattyn P."/>
            <person name="Bakker E.G."/>
            <person name="Cao J."/>
            <person name="Cheng J.-F."/>
            <person name="Clark R.M."/>
            <person name="Fahlgren N."/>
            <person name="Fawcett J.A."/>
            <person name="Grimwood J."/>
            <person name="Gundlach H."/>
            <person name="Haberer G."/>
            <person name="Hollister J.D."/>
            <person name="Ossowski S."/>
            <person name="Ottilar R.P."/>
            <person name="Salamov A.A."/>
            <person name="Schneeberger K."/>
            <person name="Spannagl M."/>
            <person name="Wang X."/>
            <person name="Yang L."/>
            <person name="Nasrallah M.E."/>
            <person name="Bergelson J."/>
            <person name="Carrington J.C."/>
            <person name="Gaut B.S."/>
            <person name="Schmutz J."/>
            <person name="Mayer K.F.X."/>
            <person name="Van de Peer Y."/>
            <person name="Grigoriev I.V."/>
            <person name="Nordborg M."/>
            <person name="Weigel D."/>
            <person name="Guo Y.-L."/>
        </authorList>
    </citation>
    <scope>NUCLEOTIDE SEQUENCE [LARGE SCALE GENOMIC DNA]</scope>
    <source>
        <strain evidence="3">cv. MN47</strain>
    </source>
</reference>
<keyword evidence="3" id="KW-1185">Reference proteome</keyword>
<dbReference type="EMBL" id="GL348755">
    <property type="protein sequence ID" value="EFH39283.1"/>
    <property type="molecule type" value="Genomic_DNA"/>
</dbReference>
<gene>
    <name evidence="2" type="ORF">ARALYDRAFT_920767</name>
</gene>
<sequence>MSTANPKITYTSSYHVESHSLENQGQHNPASKTTHRNSKTLPDATTTTDASSKRLARILQKANRSKQISKAGTRSEAKLLKNHQSQERERQRIETANTHREHQGEENSAYYEDCQNQNSKRSFCLERIRAQRESKADREDKGCKEMQRLARLKRNPQPNNRDGLETTISTRTAKKQRAGKSKEEVFYYHLL</sequence>
<dbReference type="Proteomes" id="UP000008694">
    <property type="component" value="Unassembled WGS sequence"/>
</dbReference>
<feature type="compositionally biased region" description="Basic and acidic residues" evidence="1">
    <location>
        <begin position="73"/>
        <end position="105"/>
    </location>
</feature>
<feature type="compositionally biased region" description="Basic and acidic residues" evidence="1">
    <location>
        <begin position="135"/>
        <end position="148"/>
    </location>
</feature>
<evidence type="ECO:0000313" key="2">
    <source>
        <dbReference type="EMBL" id="EFH39283.1"/>
    </source>
</evidence>